<name>A0A381Z1J8_9ZZZZ</name>
<feature type="transmembrane region" description="Helical" evidence="1">
    <location>
        <begin position="259"/>
        <end position="275"/>
    </location>
</feature>
<sequence length="339" mass="38432">MIRFNFLFALAVVVIFSVFQLSQVETVDVQTIAGLILFALLMFSFMGMADTHVINQLRQRCRRNLLYALAPLAVLYTLTIAYLALVGQMTIGNLITPLIYLFLPALLLWHDRHSPEYLTWQNLAAILIVWFFIELGLVPQADIPPEKGISFFLLIALNSIIYSFVILRGLDSVGFRLRPNLDDWKYACIYLGLFIAFFAIPIGFSTSFIRQSAELRAAWQFPVILLGIFLFTGLPEEILFRGLIHNLLAGRLKKGQSELPVLLISSIIFGLAHINNSDPPYIFVHLFGMDWSIPWAYVILASIAGWFYGLAYIRTGSILAPALLHAMVDGWWSYFFNPN</sequence>
<feature type="transmembrane region" description="Helical" evidence="1">
    <location>
        <begin position="91"/>
        <end position="110"/>
    </location>
</feature>
<evidence type="ECO:0000313" key="3">
    <source>
        <dbReference type="EMBL" id="SVA83186.1"/>
    </source>
</evidence>
<feature type="transmembrane region" description="Helical" evidence="1">
    <location>
        <begin position="32"/>
        <end position="53"/>
    </location>
</feature>
<reference evidence="3" key="1">
    <citation type="submission" date="2018-05" db="EMBL/GenBank/DDBJ databases">
        <authorList>
            <person name="Lanie J.A."/>
            <person name="Ng W.-L."/>
            <person name="Kazmierczak K.M."/>
            <person name="Andrzejewski T.M."/>
            <person name="Davidsen T.M."/>
            <person name="Wayne K.J."/>
            <person name="Tettelin H."/>
            <person name="Glass J.I."/>
            <person name="Rusch D."/>
            <person name="Podicherti R."/>
            <person name="Tsui H.-C.T."/>
            <person name="Winkler M.E."/>
        </authorList>
    </citation>
    <scope>NUCLEOTIDE SEQUENCE</scope>
</reference>
<feature type="transmembrane region" description="Helical" evidence="1">
    <location>
        <begin position="188"/>
        <end position="209"/>
    </location>
</feature>
<feature type="transmembrane region" description="Helical" evidence="1">
    <location>
        <begin position="295"/>
        <end position="313"/>
    </location>
</feature>
<dbReference type="GO" id="GO:0004175">
    <property type="term" value="F:endopeptidase activity"/>
    <property type="evidence" value="ECO:0007669"/>
    <property type="project" value="UniProtKB-ARBA"/>
</dbReference>
<dbReference type="EMBL" id="UINC01019623">
    <property type="protein sequence ID" value="SVA83186.1"/>
    <property type="molecule type" value="Genomic_DNA"/>
</dbReference>
<feature type="transmembrane region" description="Helical" evidence="1">
    <location>
        <begin position="117"/>
        <end position="137"/>
    </location>
</feature>
<keyword evidence="1" id="KW-0812">Transmembrane</keyword>
<keyword evidence="1" id="KW-1133">Transmembrane helix</keyword>
<protein>
    <recommendedName>
        <fullName evidence="2">CAAX prenyl protease 2/Lysostaphin resistance protein A-like domain-containing protein</fullName>
    </recommendedName>
</protein>
<dbReference type="InterPro" id="IPR003675">
    <property type="entry name" value="Rce1/LyrA-like_dom"/>
</dbReference>
<accession>A0A381Z1J8</accession>
<feature type="domain" description="CAAX prenyl protease 2/Lysostaphin resistance protein A-like" evidence="2">
    <location>
        <begin position="219"/>
        <end position="329"/>
    </location>
</feature>
<keyword evidence="1" id="KW-0472">Membrane</keyword>
<feature type="transmembrane region" description="Helical" evidence="1">
    <location>
        <begin position="221"/>
        <end position="239"/>
    </location>
</feature>
<dbReference type="AlphaFoldDB" id="A0A381Z1J8"/>
<organism evidence="3">
    <name type="scientific">marine metagenome</name>
    <dbReference type="NCBI Taxonomy" id="408172"/>
    <lineage>
        <taxon>unclassified sequences</taxon>
        <taxon>metagenomes</taxon>
        <taxon>ecological metagenomes</taxon>
    </lineage>
</organism>
<feature type="transmembrane region" description="Helical" evidence="1">
    <location>
        <begin position="65"/>
        <end position="85"/>
    </location>
</feature>
<feature type="transmembrane region" description="Helical" evidence="1">
    <location>
        <begin position="149"/>
        <end position="167"/>
    </location>
</feature>
<dbReference type="GO" id="GO:0080120">
    <property type="term" value="P:CAAX-box protein maturation"/>
    <property type="evidence" value="ECO:0007669"/>
    <property type="project" value="UniProtKB-ARBA"/>
</dbReference>
<evidence type="ECO:0000256" key="1">
    <source>
        <dbReference type="SAM" id="Phobius"/>
    </source>
</evidence>
<gene>
    <name evidence="3" type="ORF">METZ01_LOCUS136040</name>
</gene>
<dbReference type="Pfam" id="PF02517">
    <property type="entry name" value="Rce1-like"/>
    <property type="match status" value="1"/>
</dbReference>
<proteinExistence type="predicted"/>
<evidence type="ECO:0000259" key="2">
    <source>
        <dbReference type="Pfam" id="PF02517"/>
    </source>
</evidence>